<dbReference type="Proteomes" id="UP000233769">
    <property type="component" value="Chromosome tk0001"/>
</dbReference>
<keyword evidence="2" id="KW-0229">DNA integration</keyword>
<evidence type="ECO:0000259" key="5">
    <source>
        <dbReference type="PROSITE" id="PS51898"/>
    </source>
</evidence>
<dbReference type="InterPro" id="IPR011010">
    <property type="entry name" value="DNA_brk_join_enz"/>
</dbReference>
<keyword evidence="4" id="KW-0233">DNA recombination</keyword>
<sequence length="403" mass="46508">MPRCVKRKLRLTDAAVSKLPVGRCWDTDIAGLGVKVYPSGKAQFILRYRSREKKQRECRLGQFGVIGTEEARRKARVLLGRISDGHDPVCEQRAAQVGTCTFNQVIDRYLAWAMGRHKQTSFQEVSRYARLHIRRQFGSLKVVELTRGAVQQVYDRLRHAPQVRLKIVMWSRAIWSWAEKRDLVGEGRNPFVIETGVQKTRRERVLSPEEYQRLWQALDRHRYRATIPDVSLWAIEFLMLSPLRKTEAFRLRWESVDLQDQLIQVAEHKTDRRHGSLEVHISQPLAELLRRIPRCCEWVFPRPDARSGHIMGIDKAWLLIRSEAGLHAGKARVTLHDLRRSWNSVGAKLGYGPEAMGKVLGNSARVNELHYWHLSNDLKREITTRVSGAVAALRRAEETGVPK</sequence>
<dbReference type="GO" id="GO:0015074">
    <property type="term" value="P:DNA integration"/>
    <property type="evidence" value="ECO:0007669"/>
    <property type="project" value="UniProtKB-KW"/>
</dbReference>
<dbReference type="EMBL" id="LT962688">
    <property type="protein sequence ID" value="SOR31755.1"/>
    <property type="molecule type" value="Genomic_DNA"/>
</dbReference>
<name>A0A2N9AWQ3_METEX</name>
<feature type="domain" description="Tyr recombinase" evidence="5">
    <location>
        <begin position="201"/>
        <end position="384"/>
    </location>
</feature>
<dbReference type="PANTHER" id="PTHR30629">
    <property type="entry name" value="PROPHAGE INTEGRASE"/>
    <property type="match status" value="1"/>
</dbReference>
<evidence type="ECO:0000313" key="6">
    <source>
        <dbReference type="EMBL" id="SOR31755.1"/>
    </source>
</evidence>
<proteinExistence type="inferred from homology"/>
<keyword evidence="3" id="KW-0238">DNA-binding</keyword>
<evidence type="ECO:0000313" key="7">
    <source>
        <dbReference type="Proteomes" id="UP000233769"/>
    </source>
</evidence>
<evidence type="ECO:0000256" key="4">
    <source>
        <dbReference type="ARBA" id="ARBA00023172"/>
    </source>
</evidence>
<dbReference type="Gene3D" id="3.30.160.390">
    <property type="entry name" value="Integrase, DNA-binding domain"/>
    <property type="match status" value="1"/>
</dbReference>
<organism evidence="6 7">
    <name type="scientific">Methylorubrum extorquens</name>
    <name type="common">Methylobacterium dichloromethanicum</name>
    <name type="synonym">Methylobacterium extorquens</name>
    <dbReference type="NCBI Taxonomy" id="408"/>
    <lineage>
        <taxon>Bacteria</taxon>
        <taxon>Pseudomonadati</taxon>
        <taxon>Pseudomonadota</taxon>
        <taxon>Alphaproteobacteria</taxon>
        <taxon>Hyphomicrobiales</taxon>
        <taxon>Methylobacteriaceae</taxon>
        <taxon>Methylorubrum</taxon>
    </lineage>
</organism>
<evidence type="ECO:0000256" key="3">
    <source>
        <dbReference type="ARBA" id="ARBA00023125"/>
    </source>
</evidence>
<dbReference type="InterPro" id="IPR038488">
    <property type="entry name" value="Integrase_DNA-bd_sf"/>
</dbReference>
<accession>A0A2N9AWQ3</accession>
<reference evidence="7" key="1">
    <citation type="submission" date="2017-10" db="EMBL/GenBank/DDBJ databases">
        <authorList>
            <person name="Regsiter A."/>
            <person name="William W."/>
        </authorList>
    </citation>
    <scope>NUCLEOTIDE SEQUENCE [LARGE SCALE GENOMIC DNA]</scope>
</reference>
<dbReference type="SUPFAM" id="SSF56349">
    <property type="entry name" value="DNA breaking-rejoining enzymes"/>
    <property type="match status" value="1"/>
</dbReference>
<dbReference type="InterPro" id="IPR050808">
    <property type="entry name" value="Phage_Integrase"/>
</dbReference>
<dbReference type="Gene3D" id="1.10.443.10">
    <property type="entry name" value="Intergrase catalytic core"/>
    <property type="match status" value="1"/>
</dbReference>
<comment type="similarity">
    <text evidence="1">Belongs to the 'phage' integrase family.</text>
</comment>
<dbReference type="InterPro" id="IPR004107">
    <property type="entry name" value="Integrase_SAM-like_N"/>
</dbReference>
<dbReference type="InterPro" id="IPR002104">
    <property type="entry name" value="Integrase_catalytic"/>
</dbReference>
<dbReference type="AlphaFoldDB" id="A0A2N9AWQ3"/>
<gene>
    <name evidence="6" type="ORF">TK0001_5179</name>
</gene>
<evidence type="ECO:0000256" key="2">
    <source>
        <dbReference type="ARBA" id="ARBA00022908"/>
    </source>
</evidence>
<dbReference type="Pfam" id="PF14659">
    <property type="entry name" value="Phage_int_SAM_3"/>
    <property type="match status" value="1"/>
</dbReference>
<dbReference type="Pfam" id="PF13356">
    <property type="entry name" value="Arm-DNA-bind_3"/>
    <property type="match status" value="1"/>
</dbReference>
<dbReference type="InterPro" id="IPR010998">
    <property type="entry name" value="Integrase_recombinase_N"/>
</dbReference>
<evidence type="ECO:0000256" key="1">
    <source>
        <dbReference type="ARBA" id="ARBA00008857"/>
    </source>
</evidence>
<dbReference type="PROSITE" id="PS51898">
    <property type="entry name" value="TYR_RECOMBINASE"/>
    <property type="match status" value="1"/>
</dbReference>
<dbReference type="GO" id="GO:0006310">
    <property type="term" value="P:DNA recombination"/>
    <property type="evidence" value="ECO:0007669"/>
    <property type="project" value="UniProtKB-KW"/>
</dbReference>
<dbReference type="PANTHER" id="PTHR30629:SF2">
    <property type="entry name" value="PROPHAGE INTEGRASE INTS-RELATED"/>
    <property type="match status" value="1"/>
</dbReference>
<dbReference type="InterPro" id="IPR025166">
    <property type="entry name" value="Integrase_DNA_bind_dom"/>
</dbReference>
<dbReference type="InterPro" id="IPR013762">
    <property type="entry name" value="Integrase-like_cat_sf"/>
</dbReference>
<dbReference type="Pfam" id="PF00589">
    <property type="entry name" value="Phage_integrase"/>
    <property type="match status" value="1"/>
</dbReference>
<dbReference type="Gene3D" id="1.10.150.130">
    <property type="match status" value="1"/>
</dbReference>
<dbReference type="GO" id="GO:0003677">
    <property type="term" value="F:DNA binding"/>
    <property type="evidence" value="ECO:0007669"/>
    <property type="project" value="UniProtKB-KW"/>
</dbReference>
<protein>
    <recommendedName>
        <fullName evidence="5">Tyr recombinase domain-containing protein</fullName>
    </recommendedName>
</protein>